<evidence type="ECO:0000313" key="2">
    <source>
        <dbReference type="EMBL" id="KAJ8358181.1"/>
    </source>
</evidence>
<gene>
    <name evidence="2" type="ORF">AAFF_G00028010</name>
</gene>
<dbReference type="AlphaFoldDB" id="A0AAD7VY33"/>
<organism evidence="2 3">
    <name type="scientific">Aldrovandia affinis</name>
    <dbReference type="NCBI Taxonomy" id="143900"/>
    <lineage>
        <taxon>Eukaryota</taxon>
        <taxon>Metazoa</taxon>
        <taxon>Chordata</taxon>
        <taxon>Craniata</taxon>
        <taxon>Vertebrata</taxon>
        <taxon>Euteleostomi</taxon>
        <taxon>Actinopterygii</taxon>
        <taxon>Neopterygii</taxon>
        <taxon>Teleostei</taxon>
        <taxon>Notacanthiformes</taxon>
        <taxon>Halosauridae</taxon>
        <taxon>Aldrovandia</taxon>
    </lineage>
</organism>
<dbReference type="EMBL" id="JAINUG010001121">
    <property type="protein sequence ID" value="KAJ8358181.1"/>
    <property type="molecule type" value="Genomic_DNA"/>
</dbReference>
<feature type="region of interest" description="Disordered" evidence="1">
    <location>
        <begin position="24"/>
        <end position="57"/>
    </location>
</feature>
<evidence type="ECO:0000256" key="1">
    <source>
        <dbReference type="SAM" id="MobiDB-lite"/>
    </source>
</evidence>
<reference evidence="2" key="1">
    <citation type="journal article" date="2023" name="Science">
        <title>Genome structures resolve the early diversification of teleost fishes.</title>
        <authorList>
            <person name="Parey E."/>
            <person name="Louis A."/>
            <person name="Montfort J."/>
            <person name="Bouchez O."/>
            <person name="Roques C."/>
            <person name="Iampietro C."/>
            <person name="Lluch J."/>
            <person name="Castinel A."/>
            <person name="Donnadieu C."/>
            <person name="Desvignes T."/>
            <person name="Floi Bucao C."/>
            <person name="Jouanno E."/>
            <person name="Wen M."/>
            <person name="Mejri S."/>
            <person name="Dirks R."/>
            <person name="Jansen H."/>
            <person name="Henkel C."/>
            <person name="Chen W.J."/>
            <person name="Zahm M."/>
            <person name="Cabau C."/>
            <person name="Klopp C."/>
            <person name="Thompson A.W."/>
            <person name="Robinson-Rechavi M."/>
            <person name="Braasch I."/>
            <person name="Lecointre G."/>
            <person name="Bobe J."/>
            <person name="Postlethwait J.H."/>
            <person name="Berthelot C."/>
            <person name="Roest Crollius H."/>
            <person name="Guiguen Y."/>
        </authorList>
    </citation>
    <scope>NUCLEOTIDE SEQUENCE</scope>
    <source>
        <strain evidence="2">NC1722</strain>
    </source>
</reference>
<name>A0AAD7VY33_9TELE</name>
<accession>A0AAD7VY33</accession>
<protein>
    <submittedName>
        <fullName evidence="2">Uncharacterized protein</fullName>
    </submittedName>
</protein>
<sequence length="101" mass="10738">MPEGTHSIARLGTASAVYRCEGAGGSAGTTIPCQQTGEDPGSGDYVGDSPDEETAPTGRGAVIRSLYIMRAGDLSSRNDPHGVQNTWVDENIYTEYIRKMD</sequence>
<proteinExistence type="predicted"/>
<comment type="caution">
    <text evidence="2">The sequence shown here is derived from an EMBL/GenBank/DDBJ whole genome shotgun (WGS) entry which is preliminary data.</text>
</comment>
<dbReference type="Proteomes" id="UP001221898">
    <property type="component" value="Unassembled WGS sequence"/>
</dbReference>
<evidence type="ECO:0000313" key="3">
    <source>
        <dbReference type="Proteomes" id="UP001221898"/>
    </source>
</evidence>
<feature type="compositionally biased region" description="Polar residues" evidence="1">
    <location>
        <begin position="28"/>
        <end position="37"/>
    </location>
</feature>
<keyword evidence="3" id="KW-1185">Reference proteome</keyword>